<reference evidence="1 2" key="1">
    <citation type="submission" date="2018-07" db="EMBL/GenBank/DDBJ databases">
        <title>Genomic Encyclopedia of Type Strains, Phase III (KMG-III): the genomes of soil and plant-associated and newly described type strains.</title>
        <authorList>
            <person name="Whitman W."/>
        </authorList>
    </citation>
    <scope>NUCLEOTIDE SEQUENCE [LARGE SCALE GENOMIC DNA]</scope>
    <source>
        <strain evidence="1 2">CECT 7946</strain>
    </source>
</reference>
<comment type="caution">
    <text evidence="1">The sequence shown here is derived from an EMBL/GenBank/DDBJ whole genome shotgun (WGS) entry which is preliminary data.</text>
</comment>
<evidence type="ECO:0000313" key="2">
    <source>
        <dbReference type="Proteomes" id="UP000256980"/>
    </source>
</evidence>
<proteinExistence type="predicted"/>
<sequence>MDFTPVPIINRSEANLIQTPITILVVKKT</sequence>
<keyword evidence="2" id="KW-1185">Reference proteome</keyword>
<dbReference type="EMBL" id="QRDV01000002">
    <property type="protein sequence ID" value="RED45275.1"/>
    <property type="molecule type" value="Genomic_DNA"/>
</dbReference>
<gene>
    <name evidence="1" type="ORF">DFQ10_102143</name>
</gene>
<evidence type="ECO:0000313" key="1">
    <source>
        <dbReference type="EMBL" id="RED45275.1"/>
    </source>
</evidence>
<organism evidence="1 2">
    <name type="scientific">Winogradskyella eximia</name>
    <dbReference type="NCBI Taxonomy" id="262006"/>
    <lineage>
        <taxon>Bacteria</taxon>
        <taxon>Pseudomonadati</taxon>
        <taxon>Bacteroidota</taxon>
        <taxon>Flavobacteriia</taxon>
        <taxon>Flavobacteriales</taxon>
        <taxon>Flavobacteriaceae</taxon>
        <taxon>Winogradskyella</taxon>
    </lineage>
</organism>
<protein>
    <submittedName>
        <fullName evidence="1">Uncharacterized protein</fullName>
    </submittedName>
</protein>
<dbReference type="Proteomes" id="UP000256980">
    <property type="component" value="Unassembled WGS sequence"/>
</dbReference>
<accession>A0A3D9H6Z3</accession>
<name>A0A3D9H6Z3_9FLAO</name>
<dbReference type="AlphaFoldDB" id="A0A3D9H6Z3"/>